<dbReference type="InParanoid" id="A0A6P7G454"/>
<evidence type="ECO:0000313" key="3">
    <source>
        <dbReference type="RefSeq" id="XP_028139778.1"/>
    </source>
</evidence>
<keyword evidence="2" id="KW-1185">Reference proteome</keyword>
<dbReference type="EnsemblMetazoa" id="XM_050643105.1">
    <property type="protein sequence ID" value="XP_050499062.1"/>
    <property type="gene ID" value="LOC114333974"/>
</dbReference>
<accession>A0A6P7G454</accession>
<reference evidence="3" key="1">
    <citation type="submission" date="2025-04" db="UniProtKB">
        <authorList>
            <consortium name="RefSeq"/>
        </authorList>
    </citation>
    <scope>IDENTIFICATION</scope>
    <source>
        <tissue evidence="3">Whole insect</tissue>
    </source>
</reference>
<dbReference type="KEGG" id="dvv:114333974"/>
<sequence>MKCKVKIKKEVEEYEQNDIELSTSVDLESGFKNEPVEDYPGMECKVEVKKEIEEYDQNDIELSTSVDLGDLKNEPGKDYPGCIHGKNTLKITKTSHPSSLKKTCSSRNTEETTLNINTKLQTDQGPYICQVCFNQFTAAGFCAN</sequence>
<evidence type="ECO:0000313" key="1">
    <source>
        <dbReference type="EnsemblMetazoa" id="XP_028139778.1"/>
    </source>
</evidence>
<evidence type="ECO:0000313" key="2">
    <source>
        <dbReference type="Proteomes" id="UP001652700"/>
    </source>
</evidence>
<protein>
    <submittedName>
        <fullName evidence="3">Uncharacterized protein LOC114333974 isoform X1</fullName>
    </submittedName>
</protein>
<dbReference type="EnsemblMetazoa" id="XM_028283977.2">
    <property type="protein sequence ID" value="XP_028139778.1"/>
    <property type="gene ID" value="LOC114333974"/>
</dbReference>
<dbReference type="RefSeq" id="XP_050499062.1">
    <property type="nucleotide sequence ID" value="XM_050643105.1"/>
</dbReference>
<name>A0A6P7G454_DIAVI</name>
<reference evidence="1" key="2">
    <citation type="submission" date="2025-05" db="UniProtKB">
        <authorList>
            <consortium name="EnsemblMetazoa"/>
        </authorList>
    </citation>
    <scope>IDENTIFICATION</scope>
</reference>
<organism evidence="3">
    <name type="scientific">Diabrotica virgifera virgifera</name>
    <name type="common">western corn rootworm</name>
    <dbReference type="NCBI Taxonomy" id="50390"/>
    <lineage>
        <taxon>Eukaryota</taxon>
        <taxon>Metazoa</taxon>
        <taxon>Ecdysozoa</taxon>
        <taxon>Arthropoda</taxon>
        <taxon>Hexapoda</taxon>
        <taxon>Insecta</taxon>
        <taxon>Pterygota</taxon>
        <taxon>Neoptera</taxon>
        <taxon>Endopterygota</taxon>
        <taxon>Coleoptera</taxon>
        <taxon>Polyphaga</taxon>
        <taxon>Cucujiformia</taxon>
        <taxon>Chrysomeloidea</taxon>
        <taxon>Chrysomelidae</taxon>
        <taxon>Galerucinae</taxon>
        <taxon>Diabroticina</taxon>
        <taxon>Diabroticites</taxon>
        <taxon>Diabrotica</taxon>
    </lineage>
</organism>
<dbReference type="RefSeq" id="XP_028139778.1">
    <property type="nucleotide sequence ID" value="XM_028283977.1"/>
</dbReference>
<dbReference type="OrthoDB" id="9936054at2759"/>
<proteinExistence type="predicted"/>
<dbReference type="Proteomes" id="UP001652700">
    <property type="component" value="Unplaced"/>
</dbReference>
<gene>
    <name evidence="3" type="primary">LOC114333974</name>
</gene>
<dbReference type="AlphaFoldDB" id="A0A6P7G454"/>
<dbReference type="GeneID" id="114333974"/>